<name>A0ABY8H4W7_9MICC</name>
<dbReference type="SMART" id="SM00347">
    <property type="entry name" value="HTH_MARR"/>
    <property type="match status" value="1"/>
</dbReference>
<keyword evidence="3" id="KW-1185">Reference proteome</keyword>
<gene>
    <name evidence="2" type="ORF">P8192_10820</name>
</gene>
<dbReference type="Gene3D" id="1.10.10.10">
    <property type="entry name" value="Winged helix-like DNA-binding domain superfamily/Winged helix DNA-binding domain"/>
    <property type="match status" value="1"/>
</dbReference>
<dbReference type="Proteomes" id="UP001219037">
    <property type="component" value="Chromosome"/>
</dbReference>
<dbReference type="SUPFAM" id="SSF46785">
    <property type="entry name" value="Winged helix' DNA-binding domain"/>
    <property type="match status" value="1"/>
</dbReference>
<dbReference type="EMBL" id="CP121252">
    <property type="protein sequence ID" value="WFP15884.1"/>
    <property type="molecule type" value="Genomic_DNA"/>
</dbReference>
<dbReference type="RefSeq" id="WP_278156961.1">
    <property type="nucleotide sequence ID" value="NZ_CP121252.1"/>
</dbReference>
<evidence type="ECO:0000313" key="2">
    <source>
        <dbReference type="EMBL" id="WFP15884.1"/>
    </source>
</evidence>
<organism evidence="2 3">
    <name type="scientific">Citricoccus muralis</name>
    <dbReference type="NCBI Taxonomy" id="169134"/>
    <lineage>
        <taxon>Bacteria</taxon>
        <taxon>Bacillati</taxon>
        <taxon>Actinomycetota</taxon>
        <taxon>Actinomycetes</taxon>
        <taxon>Micrococcales</taxon>
        <taxon>Micrococcaceae</taxon>
        <taxon>Citricoccus</taxon>
    </lineage>
</organism>
<dbReference type="InterPro" id="IPR000835">
    <property type="entry name" value="HTH_MarR-typ"/>
</dbReference>
<feature type="domain" description="HTH marR-type" evidence="1">
    <location>
        <begin position="30"/>
        <end position="169"/>
    </location>
</feature>
<proteinExistence type="predicted"/>
<dbReference type="PANTHER" id="PTHR33164:SF101">
    <property type="entry name" value="TRANSCRIPTIONAL REPRESSOR MPRA"/>
    <property type="match status" value="1"/>
</dbReference>
<dbReference type="InterPro" id="IPR036390">
    <property type="entry name" value="WH_DNA-bd_sf"/>
</dbReference>
<accession>A0ABY8H4W7</accession>
<evidence type="ECO:0000259" key="1">
    <source>
        <dbReference type="PROSITE" id="PS50995"/>
    </source>
</evidence>
<reference evidence="2 3" key="1">
    <citation type="submission" date="2023-04" db="EMBL/GenBank/DDBJ databases">
        <title>Funneling lignin-derived compounds into biodiesel using alkali-halophilic Citricoccus sp. P2.</title>
        <authorList>
            <person name="Luo C.-B."/>
        </authorList>
    </citation>
    <scope>NUCLEOTIDE SEQUENCE [LARGE SCALE GENOMIC DNA]</scope>
    <source>
        <strain evidence="2 3">P2</strain>
    </source>
</reference>
<dbReference type="InterPro" id="IPR039422">
    <property type="entry name" value="MarR/SlyA-like"/>
</dbReference>
<evidence type="ECO:0000313" key="3">
    <source>
        <dbReference type="Proteomes" id="UP001219037"/>
    </source>
</evidence>
<dbReference type="InterPro" id="IPR036388">
    <property type="entry name" value="WH-like_DNA-bd_sf"/>
</dbReference>
<protein>
    <submittedName>
        <fullName evidence="2">MarR family transcriptional regulator</fullName>
    </submittedName>
</protein>
<dbReference type="PANTHER" id="PTHR33164">
    <property type="entry name" value="TRANSCRIPTIONAL REGULATOR, MARR FAMILY"/>
    <property type="match status" value="1"/>
</dbReference>
<dbReference type="Pfam" id="PF01047">
    <property type="entry name" value="MarR"/>
    <property type="match status" value="1"/>
</dbReference>
<sequence>MTAHPETSRNRDLAFDPIHEARSNWVRQGWEDVADSMAAVTSVVRVQQILINQANETLKPFALTFARFELLALLSFSHEQRMLMSKASARLQVHPTSVTHTADRLEKDGLVERRPVEADRRAVLLVLTDQGHRLAREAAEALNRDYFSGFGLSAEEARELFQILRKLRIGAGDFADTAPA</sequence>
<dbReference type="PRINTS" id="PR00598">
    <property type="entry name" value="HTHMARR"/>
</dbReference>
<dbReference type="PROSITE" id="PS50995">
    <property type="entry name" value="HTH_MARR_2"/>
    <property type="match status" value="1"/>
</dbReference>